<keyword evidence="3" id="KW-1185">Reference proteome</keyword>
<dbReference type="Proteomes" id="UP001562425">
    <property type="component" value="Unassembled WGS sequence"/>
</dbReference>
<organism evidence="2 3">
    <name type="scientific">Culex pipiens pipiens</name>
    <name type="common">Northern house mosquito</name>
    <dbReference type="NCBI Taxonomy" id="38569"/>
    <lineage>
        <taxon>Eukaryota</taxon>
        <taxon>Metazoa</taxon>
        <taxon>Ecdysozoa</taxon>
        <taxon>Arthropoda</taxon>
        <taxon>Hexapoda</taxon>
        <taxon>Insecta</taxon>
        <taxon>Pterygota</taxon>
        <taxon>Neoptera</taxon>
        <taxon>Endopterygota</taxon>
        <taxon>Diptera</taxon>
        <taxon>Nematocera</taxon>
        <taxon>Culicoidea</taxon>
        <taxon>Culicidae</taxon>
        <taxon>Culicinae</taxon>
        <taxon>Culicini</taxon>
        <taxon>Culex</taxon>
        <taxon>Culex</taxon>
    </lineage>
</organism>
<comment type="caution">
    <text evidence="2">The sequence shown here is derived from an EMBL/GenBank/DDBJ whole genome shotgun (WGS) entry which is preliminary data.</text>
</comment>
<reference evidence="2 3" key="1">
    <citation type="submission" date="2024-05" db="EMBL/GenBank/DDBJ databases">
        <title>Culex pipiens pipiens assembly and annotation.</title>
        <authorList>
            <person name="Alout H."/>
            <person name="Durand T."/>
        </authorList>
    </citation>
    <scope>NUCLEOTIDE SEQUENCE [LARGE SCALE GENOMIC DNA]</scope>
    <source>
        <strain evidence="2">HA-2024</strain>
        <tissue evidence="2">Whole body</tissue>
    </source>
</reference>
<gene>
    <name evidence="2" type="ORF">pipiens_013949</name>
</gene>
<evidence type="ECO:0000256" key="1">
    <source>
        <dbReference type="SAM" id="MobiDB-lite"/>
    </source>
</evidence>
<protein>
    <submittedName>
        <fullName evidence="2">Uncharacterized protein</fullName>
    </submittedName>
</protein>
<evidence type="ECO:0000313" key="2">
    <source>
        <dbReference type="EMBL" id="KAL1380764.1"/>
    </source>
</evidence>
<evidence type="ECO:0000313" key="3">
    <source>
        <dbReference type="Proteomes" id="UP001562425"/>
    </source>
</evidence>
<sequence length="95" mass="10454">MEMLPARKFKVAQGGSRDGGATKEEAGEVLYSSAELWGIFSEYIGKFKTCKTRLDQVTLVSYMISNGFQLECSEKTQSIYIARATTELGCLISAI</sequence>
<feature type="region of interest" description="Disordered" evidence="1">
    <location>
        <begin position="1"/>
        <end position="22"/>
    </location>
</feature>
<dbReference type="AlphaFoldDB" id="A0ABD1CWE8"/>
<accession>A0ABD1CWE8</accession>
<name>A0ABD1CWE8_CULPP</name>
<dbReference type="EMBL" id="JBEHCU010008969">
    <property type="protein sequence ID" value="KAL1380764.1"/>
    <property type="molecule type" value="Genomic_DNA"/>
</dbReference>
<proteinExistence type="predicted"/>